<feature type="domain" description="ASCH" evidence="1">
    <location>
        <begin position="5"/>
        <end position="115"/>
    </location>
</feature>
<dbReference type="EMBL" id="UGZE01000001">
    <property type="protein sequence ID" value="SUJ10982.1"/>
    <property type="molecule type" value="Genomic_DNA"/>
</dbReference>
<organism evidence="3 4">
    <name type="scientific">Staphylococcus arlettae</name>
    <dbReference type="NCBI Taxonomy" id="29378"/>
    <lineage>
        <taxon>Bacteria</taxon>
        <taxon>Bacillati</taxon>
        <taxon>Bacillota</taxon>
        <taxon>Bacilli</taxon>
        <taxon>Bacillales</taxon>
        <taxon>Staphylococcaceae</taxon>
        <taxon>Staphylococcus</taxon>
    </lineage>
</organism>
<evidence type="ECO:0000313" key="5">
    <source>
        <dbReference type="Proteomes" id="UP000321598"/>
    </source>
</evidence>
<dbReference type="InterPro" id="IPR016645">
    <property type="entry name" value="UCP016134"/>
</dbReference>
<dbReference type="EMBL" id="BKAV01000013">
    <property type="protein sequence ID" value="GEQ00369.1"/>
    <property type="molecule type" value="Genomic_DNA"/>
</dbReference>
<dbReference type="SMART" id="SM01022">
    <property type="entry name" value="ASCH"/>
    <property type="match status" value="1"/>
</dbReference>
<dbReference type="GO" id="GO:0016853">
    <property type="term" value="F:isomerase activity"/>
    <property type="evidence" value="ECO:0007669"/>
    <property type="project" value="UniProtKB-KW"/>
</dbReference>
<dbReference type="SUPFAM" id="SSF88697">
    <property type="entry name" value="PUA domain-like"/>
    <property type="match status" value="1"/>
</dbReference>
<sequence>MEHRMQLQDKPFQLIKQKTKTIEVRLHDEKRQQVTGNDIIIFTNIDKPQETLKVKVMETVEFPSFQALFNQYSNIEVGADEDAQLSQKLAAIYQIYNQRDELEHGVLAISIRLIK</sequence>
<dbReference type="InterPro" id="IPR007374">
    <property type="entry name" value="ASCH_domain"/>
</dbReference>
<dbReference type="Proteomes" id="UP000321598">
    <property type="component" value="Unassembled WGS sequence"/>
</dbReference>
<name>A0A380C2C7_9STAP</name>
<evidence type="ECO:0000313" key="3">
    <source>
        <dbReference type="EMBL" id="SUJ10982.1"/>
    </source>
</evidence>
<keyword evidence="2" id="KW-0413">Isomerase</keyword>
<gene>
    <name evidence="3" type="ORF">NCTC12413_00546</name>
    <name evidence="2" type="ORF">SAR03_14060</name>
</gene>
<dbReference type="InterPro" id="IPR015947">
    <property type="entry name" value="PUA-like_sf"/>
</dbReference>
<keyword evidence="5" id="KW-1185">Reference proteome</keyword>
<dbReference type="GeneID" id="97286897"/>
<accession>A0A380C2C7</accession>
<dbReference type="Proteomes" id="UP000254956">
    <property type="component" value="Unassembled WGS sequence"/>
</dbReference>
<reference evidence="2 5" key="2">
    <citation type="submission" date="2019-07" db="EMBL/GenBank/DDBJ databases">
        <title>Whole genome shotgun sequence of Staphylococcus arlettae NBRC 109765.</title>
        <authorList>
            <person name="Hosoyama A."/>
            <person name="Uohara A."/>
            <person name="Ohji S."/>
            <person name="Ichikawa N."/>
        </authorList>
    </citation>
    <scope>NUCLEOTIDE SEQUENCE [LARGE SCALE GENOMIC DNA]</scope>
    <source>
        <strain evidence="2 5">NBRC 109765</strain>
    </source>
</reference>
<dbReference type="OrthoDB" id="9790388at2"/>
<dbReference type="RefSeq" id="WP_002510058.1">
    <property type="nucleotide sequence ID" value="NZ_AP019698.1"/>
</dbReference>
<evidence type="ECO:0000259" key="1">
    <source>
        <dbReference type="SMART" id="SM01022"/>
    </source>
</evidence>
<evidence type="ECO:0000313" key="4">
    <source>
        <dbReference type="Proteomes" id="UP000254956"/>
    </source>
</evidence>
<proteinExistence type="predicted"/>
<evidence type="ECO:0000313" key="2">
    <source>
        <dbReference type="EMBL" id="GEQ00369.1"/>
    </source>
</evidence>
<dbReference type="Pfam" id="PF04266">
    <property type="entry name" value="ASCH"/>
    <property type="match status" value="1"/>
</dbReference>
<dbReference type="AlphaFoldDB" id="A0A380C2C7"/>
<dbReference type="PIRSF" id="PIRSF016134">
    <property type="entry name" value="UCP016134"/>
    <property type="match status" value="1"/>
</dbReference>
<dbReference type="STRING" id="1212545.SARL_06649"/>
<dbReference type="Gene3D" id="2.30.130.30">
    <property type="entry name" value="Hypothetical protein"/>
    <property type="match status" value="1"/>
</dbReference>
<protein>
    <submittedName>
        <fullName evidence="2">Isomerase</fullName>
    </submittedName>
    <submittedName>
        <fullName evidence="3">Uncharacterized conserved protein</fullName>
    </submittedName>
</protein>
<reference evidence="3 4" key="1">
    <citation type="submission" date="2018-06" db="EMBL/GenBank/DDBJ databases">
        <authorList>
            <consortium name="Pathogen Informatics"/>
            <person name="Doyle S."/>
        </authorList>
    </citation>
    <scope>NUCLEOTIDE SEQUENCE [LARGE SCALE GENOMIC DNA]</scope>
    <source>
        <strain evidence="3 4">NCTC12413</strain>
    </source>
</reference>